<reference evidence="8 9" key="1">
    <citation type="submission" date="2020-10" db="EMBL/GenBank/DDBJ databases">
        <title>Janibacter indicus TT2 genome sequence.</title>
        <authorList>
            <person name="Lee K."/>
            <person name="Ganzorig M."/>
        </authorList>
    </citation>
    <scope>NUCLEOTIDE SEQUENCE [LARGE SCALE GENOMIC DNA]</scope>
    <source>
        <strain evidence="8 9">TT2</strain>
    </source>
</reference>
<dbReference type="InterPro" id="IPR010998">
    <property type="entry name" value="Integrase_recombinase_N"/>
</dbReference>
<keyword evidence="2" id="KW-0229">DNA integration</keyword>
<keyword evidence="3 5" id="KW-0238">DNA-binding</keyword>
<dbReference type="InterPro" id="IPR050090">
    <property type="entry name" value="Tyrosine_recombinase_XerCD"/>
</dbReference>
<evidence type="ECO:0000256" key="2">
    <source>
        <dbReference type="ARBA" id="ARBA00022908"/>
    </source>
</evidence>
<dbReference type="InterPro" id="IPR011010">
    <property type="entry name" value="DNA_brk_join_enz"/>
</dbReference>
<dbReference type="InterPro" id="IPR002104">
    <property type="entry name" value="Integrase_catalytic"/>
</dbReference>
<evidence type="ECO:0000259" key="6">
    <source>
        <dbReference type="PROSITE" id="PS51898"/>
    </source>
</evidence>
<dbReference type="InterPro" id="IPR013762">
    <property type="entry name" value="Integrase-like_cat_sf"/>
</dbReference>
<evidence type="ECO:0000313" key="8">
    <source>
        <dbReference type="EMBL" id="QOK24137.1"/>
    </source>
</evidence>
<evidence type="ECO:0000256" key="4">
    <source>
        <dbReference type="ARBA" id="ARBA00023172"/>
    </source>
</evidence>
<evidence type="ECO:0000313" key="9">
    <source>
        <dbReference type="Proteomes" id="UP000593998"/>
    </source>
</evidence>
<dbReference type="GO" id="GO:0015074">
    <property type="term" value="P:DNA integration"/>
    <property type="evidence" value="ECO:0007669"/>
    <property type="project" value="UniProtKB-KW"/>
</dbReference>
<feature type="domain" description="Tyr recombinase" evidence="6">
    <location>
        <begin position="109"/>
        <end position="289"/>
    </location>
</feature>
<dbReference type="PROSITE" id="PS51898">
    <property type="entry name" value="TYR_RECOMBINASE"/>
    <property type="match status" value="1"/>
</dbReference>
<dbReference type="Gene3D" id="1.10.443.10">
    <property type="entry name" value="Intergrase catalytic core"/>
    <property type="match status" value="1"/>
</dbReference>
<sequence length="297" mass="33350">MSTELQALGASFARALKADGKAERTRVLYLQSVTYFARFLQSRGLEPTLANLTKDNLREWLGELNETKRPATVRTRFRGMRRFTGWLVDEEELGTNPMQGIAQPSIPSEPVPVITDDELAALLKVCRGKELPELRDTAIIRLLLDCGLRASELCGLRVQDVDLDAEAIIVKGKGDRVRAAYLSARTTAALDKYLRKRAGHRWAHLEQVFLTQRGALSPDGLRERIRARGDAAGIAHLHPHRFRHTFAHDYLLNGGQERDLKRLAGWTSDTMLERYGASAADERAKAAAQRMRRGDRV</sequence>
<dbReference type="GO" id="GO:0003677">
    <property type="term" value="F:DNA binding"/>
    <property type="evidence" value="ECO:0007669"/>
    <property type="project" value="UniProtKB-UniRule"/>
</dbReference>
<dbReference type="PANTHER" id="PTHR30349">
    <property type="entry name" value="PHAGE INTEGRASE-RELATED"/>
    <property type="match status" value="1"/>
</dbReference>
<dbReference type="SUPFAM" id="SSF56349">
    <property type="entry name" value="DNA breaking-rejoining enzymes"/>
    <property type="match status" value="1"/>
</dbReference>
<feature type="domain" description="Core-binding (CB)" evidence="7">
    <location>
        <begin position="3"/>
        <end position="88"/>
    </location>
</feature>
<evidence type="ECO:0000256" key="1">
    <source>
        <dbReference type="ARBA" id="ARBA00008857"/>
    </source>
</evidence>
<comment type="similarity">
    <text evidence="1">Belongs to the 'phage' integrase family.</text>
</comment>
<dbReference type="InterPro" id="IPR044068">
    <property type="entry name" value="CB"/>
</dbReference>
<gene>
    <name evidence="8" type="ORF">IGS73_07175</name>
</gene>
<dbReference type="CDD" id="cd00397">
    <property type="entry name" value="DNA_BRE_C"/>
    <property type="match status" value="1"/>
</dbReference>
<dbReference type="GO" id="GO:0006310">
    <property type="term" value="P:DNA recombination"/>
    <property type="evidence" value="ECO:0007669"/>
    <property type="project" value="UniProtKB-KW"/>
</dbReference>
<dbReference type="PROSITE" id="PS51900">
    <property type="entry name" value="CB"/>
    <property type="match status" value="1"/>
</dbReference>
<dbReference type="Pfam" id="PF13495">
    <property type="entry name" value="Phage_int_SAM_4"/>
    <property type="match status" value="1"/>
</dbReference>
<dbReference type="Pfam" id="PF00589">
    <property type="entry name" value="Phage_integrase"/>
    <property type="match status" value="1"/>
</dbReference>
<dbReference type="PANTHER" id="PTHR30349:SF41">
    <property type="entry name" value="INTEGRASE_RECOMBINASE PROTEIN MJ0367-RELATED"/>
    <property type="match status" value="1"/>
</dbReference>
<dbReference type="InterPro" id="IPR004107">
    <property type="entry name" value="Integrase_SAM-like_N"/>
</dbReference>
<evidence type="ECO:0000259" key="7">
    <source>
        <dbReference type="PROSITE" id="PS51900"/>
    </source>
</evidence>
<accession>A0A7L9J4L0</accession>
<dbReference type="RefSeq" id="WP_192911969.1">
    <property type="nucleotide sequence ID" value="NZ_CP062789.1"/>
</dbReference>
<proteinExistence type="inferred from homology"/>
<protein>
    <submittedName>
        <fullName evidence="8">Tyrosine-type recombinase/integrase</fullName>
    </submittedName>
</protein>
<dbReference type="Proteomes" id="UP000593998">
    <property type="component" value="Chromosome"/>
</dbReference>
<evidence type="ECO:0000256" key="3">
    <source>
        <dbReference type="ARBA" id="ARBA00023125"/>
    </source>
</evidence>
<name>A0A7L9J4L0_9MICO</name>
<organism evidence="8 9">
    <name type="scientific">Janibacter indicus</name>
    <dbReference type="NCBI Taxonomy" id="857417"/>
    <lineage>
        <taxon>Bacteria</taxon>
        <taxon>Bacillati</taxon>
        <taxon>Actinomycetota</taxon>
        <taxon>Actinomycetes</taxon>
        <taxon>Micrococcales</taxon>
        <taxon>Intrasporangiaceae</taxon>
        <taxon>Janibacter</taxon>
    </lineage>
</organism>
<evidence type="ECO:0000256" key="5">
    <source>
        <dbReference type="PROSITE-ProRule" id="PRU01248"/>
    </source>
</evidence>
<keyword evidence="4" id="KW-0233">DNA recombination</keyword>
<dbReference type="Gene3D" id="1.10.150.130">
    <property type="match status" value="1"/>
</dbReference>
<dbReference type="EMBL" id="CP062789">
    <property type="protein sequence ID" value="QOK24137.1"/>
    <property type="molecule type" value="Genomic_DNA"/>
</dbReference>
<dbReference type="AlphaFoldDB" id="A0A7L9J4L0"/>